<name>A0A1Y1X8Y1_9FUNG</name>
<evidence type="ECO:0000313" key="6">
    <source>
        <dbReference type="EMBL" id="ORX82213.1"/>
    </source>
</evidence>
<keyword evidence="7" id="KW-1185">Reference proteome</keyword>
<dbReference type="EMBL" id="MCFG01000100">
    <property type="protein sequence ID" value="ORX82213.1"/>
    <property type="molecule type" value="Genomic_DNA"/>
</dbReference>
<keyword evidence="3" id="KW-0378">Hydrolase</keyword>
<feature type="chain" id="PRO_5010986042" evidence="4">
    <location>
        <begin position="24"/>
        <end position="389"/>
    </location>
</feature>
<evidence type="ECO:0000256" key="4">
    <source>
        <dbReference type="SAM" id="SignalP"/>
    </source>
</evidence>
<dbReference type="InterPro" id="IPR009034">
    <property type="entry name" value="Dockerin_dom_fun_sf"/>
</dbReference>
<dbReference type="Pfam" id="PF02013">
    <property type="entry name" value="CBM_10"/>
    <property type="match status" value="2"/>
</dbReference>
<feature type="domain" description="CBM10" evidence="5">
    <location>
        <begin position="344"/>
        <end position="383"/>
    </location>
</feature>
<sequence>MRANIAIATFLATSLSFVSKAFAAPDPNFHIYLAFGQSNMEGNGPIESQDRTVDKRFKMLATVSGCNNRQAGNWYDATPPLANCNGKLGPVDYFGRTLVKKLPQEIRIGAVVVAVAGCDIQLFEKDKYRSYQQPDWMRGIVQQYGGNPYGRLIEMAKKAQQEGIIKGILLHQGETNTGQQDWPNRVKGIYENILNDLGLKAEDVPLLAGEVVSSAVGGQCGSHNAVIQRLPSVIKTAHVISSQGLQHQGDGLHFTSAAYRTFGERYAEEMLKILGDVQVVGKTTTTTTVKTTTTKPVQPTNPSNCWSLALGYPCCVGNDVIFVDESGEWGVENNNWCGIVKAPACWATALGYDCCSTNVCRTVYYEDNDGKWDVENGQWCGITSANKLC</sequence>
<evidence type="ECO:0000313" key="7">
    <source>
        <dbReference type="Proteomes" id="UP000193944"/>
    </source>
</evidence>
<dbReference type="PANTHER" id="PTHR31988:SF19">
    <property type="entry name" value="9-O-ACETYL-N-ACETYLNEURAMINIC ACID DEACETYLASE-RELATED"/>
    <property type="match status" value="1"/>
</dbReference>
<dbReference type="SUPFAM" id="SSF52266">
    <property type="entry name" value="SGNH hydrolase"/>
    <property type="match status" value="1"/>
</dbReference>
<reference evidence="6 7" key="2">
    <citation type="submission" date="2016-08" db="EMBL/GenBank/DDBJ databases">
        <title>Pervasive Adenine N6-methylation of Active Genes in Fungi.</title>
        <authorList>
            <consortium name="DOE Joint Genome Institute"/>
            <person name="Mondo S.J."/>
            <person name="Dannebaum R.O."/>
            <person name="Kuo R.C."/>
            <person name="Labutti K."/>
            <person name="Haridas S."/>
            <person name="Kuo A."/>
            <person name="Salamov A."/>
            <person name="Ahrendt S.R."/>
            <person name="Lipzen A."/>
            <person name="Sullivan W."/>
            <person name="Andreopoulos W.B."/>
            <person name="Clum A."/>
            <person name="Lindquist E."/>
            <person name="Daum C."/>
            <person name="Ramamoorthy G.K."/>
            <person name="Gryganskyi A."/>
            <person name="Culley D."/>
            <person name="Magnuson J.K."/>
            <person name="James T.Y."/>
            <person name="O'Malley M.A."/>
            <person name="Stajich J.E."/>
            <person name="Spatafora J.W."/>
            <person name="Visel A."/>
            <person name="Grigoriev I.V."/>
        </authorList>
    </citation>
    <scope>NUCLEOTIDE SEQUENCE [LARGE SCALE GENOMIC DNA]</scope>
    <source>
        <strain evidence="6 7">S4</strain>
    </source>
</reference>
<dbReference type="STRING" id="1754192.A0A1Y1X8Y1"/>
<dbReference type="InterPro" id="IPR002883">
    <property type="entry name" value="CBM10/Dockerin_dom"/>
</dbReference>
<dbReference type="InterPro" id="IPR036514">
    <property type="entry name" value="SGNH_hydro_sf"/>
</dbReference>
<dbReference type="PANTHER" id="PTHR31988">
    <property type="entry name" value="ESTERASE, PUTATIVE (DUF303)-RELATED"/>
    <property type="match status" value="1"/>
</dbReference>
<dbReference type="InterPro" id="IPR005181">
    <property type="entry name" value="SASA"/>
</dbReference>
<dbReference type="GO" id="GO:0016787">
    <property type="term" value="F:hydrolase activity"/>
    <property type="evidence" value="ECO:0007669"/>
    <property type="project" value="UniProtKB-KW"/>
</dbReference>
<proteinExistence type="predicted"/>
<evidence type="ECO:0000259" key="5">
    <source>
        <dbReference type="PROSITE" id="PS51763"/>
    </source>
</evidence>
<dbReference type="OrthoDB" id="2125847at2759"/>
<dbReference type="Proteomes" id="UP000193944">
    <property type="component" value="Unassembled WGS sequence"/>
</dbReference>
<keyword evidence="1 4" id="KW-0732">Signal</keyword>
<dbReference type="Pfam" id="PF03629">
    <property type="entry name" value="SASA"/>
    <property type="match status" value="1"/>
</dbReference>
<dbReference type="Gene3D" id="3.90.1220.10">
    <property type="entry name" value="Cellulose docking domain, dockering"/>
    <property type="match status" value="2"/>
</dbReference>
<dbReference type="PROSITE" id="PS51763">
    <property type="entry name" value="CBM10"/>
    <property type="match status" value="2"/>
</dbReference>
<dbReference type="InterPro" id="IPR052940">
    <property type="entry name" value="Carb_Esterase_6"/>
</dbReference>
<keyword evidence="2" id="KW-0677">Repeat</keyword>
<evidence type="ECO:0000256" key="3">
    <source>
        <dbReference type="ARBA" id="ARBA00022801"/>
    </source>
</evidence>
<accession>A0A1Y1X8Y1</accession>
<dbReference type="AlphaFoldDB" id="A0A1Y1X8Y1"/>
<dbReference type="Gene3D" id="3.40.50.1110">
    <property type="entry name" value="SGNH hydrolase"/>
    <property type="match status" value="1"/>
</dbReference>
<comment type="caution">
    <text evidence="6">The sequence shown here is derived from an EMBL/GenBank/DDBJ whole genome shotgun (WGS) entry which is preliminary data.</text>
</comment>
<organism evidence="6 7">
    <name type="scientific">Anaeromyces robustus</name>
    <dbReference type="NCBI Taxonomy" id="1754192"/>
    <lineage>
        <taxon>Eukaryota</taxon>
        <taxon>Fungi</taxon>
        <taxon>Fungi incertae sedis</taxon>
        <taxon>Chytridiomycota</taxon>
        <taxon>Chytridiomycota incertae sedis</taxon>
        <taxon>Neocallimastigomycetes</taxon>
        <taxon>Neocallimastigales</taxon>
        <taxon>Neocallimastigaceae</taxon>
        <taxon>Anaeromyces</taxon>
    </lineage>
</organism>
<evidence type="ECO:0000256" key="1">
    <source>
        <dbReference type="ARBA" id="ARBA00022729"/>
    </source>
</evidence>
<protein>
    <submittedName>
        <fullName evidence="6">Acetylxylan esterase</fullName>
    </submittedName>
</protein>
<reference evidence="6 7" key="1">
    <citation type="submission" date="2016-08" db="EMBL/GenBank/DDBJ databases">
        <title>A Parts List for Fungal Cellulosomes Revealed by Comparative Genomics.</title>
        <authorList>
            <consortium name="DOE Joint Genome Institute"/>
            <person name="Haitjema C.H."/>
            <person name="Gilmore S.P."/>
            <person name="Henske J.K."/>
            <person name="Solomon K.V."/>
            <person name="De Groot R."/>
            <person name="Kuo A."/>
            <person name="Mondo S.J."/>
            <person name="Salamov A.A."/>
            <person name="Labutti K."/>
            <person name="Zhao Z."/>
            <person name="Chiniquy J."/>
            <person name="Barry K."/>
            <person name="Brewer H.M."/>
            <person name="Purvine S.O."/>
            <person name="Wright A.T."/>
            <person name="Boxma B."/>
            <person name="Van Alen T."/>
            <person name="Hackstein J.H."/>
            <person name="Baker S.E."/>
            <person name="Grigoriev I.V."/>
            <person name="O'Malley M.A."/>
        </authorList>
    </citation>
    <scope>NUCLEOTIDE SEQUENCE [LARGE SCALE GENOMIC DNA]</scope>
    <source>
        <strain evidence="6 7">S4</strain>
    </source>
</reference>
<gene>
    <name evidence="6" type="ORF">BCR32DRAFT_2620</name>
</gene>
<feature type="domain" description="CBM10" evidence="5">
    <location>
        <begin position="304"/>
        <end position="340"/>
    </location>
</feature>
<evidence type="ECO:0000256" key="2">
    <source>
        <dbReference type="ARBA" id="ARBA00022737"/>
    </source>
</evidence>
<feature type="signal peptide" evidence="4">
    <location>
        <begin position="1"/>
        <end position="23"/>
    </location>
</feature>
<dbReference type="SUPFAM" id="SSF64571">
    <property type="entry name" value="Cellulose docking domain, dockering"/>
    <property type="match status" value="2"/>
</dbReference>